<keyword evidence="4" id="KW-1133">Transmembrane helix</keyword>
<dbReference type="PANTHER" id="PTHR11360">
    <property type="entry name" value="MONOCARBOXYLATE TRANSPORTER"/>
    <property type="match status" value="1"/>
</dbReference>
<proteinExistence type="inferred from homology"/>
<comment type="subcellular location">
    <subcellularLocation>
        <location evidence="1">Membrane</location>
        <topology evidence="1">Multi-pass membrane protein</topology>
    </subcellularLocation>
</comment>
<dbReference type="CDD" id="cd17352">
    <property type="entry name" value="MFS_MCT_SLC16"/>
    <property type="match status" value="1"/>
</dbReference>
<evidence type="ECO:0000256" key="4">
    <source>
        <dbReference type="SAM" id="Phobius"/>
    </source>
</evidence>
<protein>
    <submittedName>
        <fullName evidence="6">CYFA0S14e01464g1_1</fullName>
    </submittedName>
    <submittedName>
        <fullName evidence="7">Putative transporter MCH4</fullName>
    </submittedName>
</protein>
<feature type="transmembrane region" description="Helical" evidence="4">
    <location>
        <begin position="183"/>
        <end position="203"/>
    </location>
</feature>
<evidence type="ECO:0000256" key="1">
    <source>
        <dbReference type="ARBA" id="ARBA00004141"/>
    </source>
</evidence>
<feature type="transmembrane region" description="Helical" evidence="4">
    <location>
        <begin position="336"/>
        <end position="355"/>
    </location>
</feature>
<evidence type="ECO:0000313" key="6">
    <source>
        <dbReference type="EMBL" id="CDR44264.1"/>
    </source>
</evidence>
<dbReference type="OMA" id="DLVWQIS"/>
<feature type="region of interest" description="Disordered" evidence="3">
    <location>
        <begin position="47"/>
        <end position="69"/>
    </location>
</feature>
<feature type="transmembrane region" description="Helical" evidence="4">
    <location>
        <begin position="129"/>
        <end position="148"/>
    </location>
</feature>
<dbReference type="InterPro" id="IPR050327">
    <property type="entry name" value="Proton-linked_MCT"/>
</dbReference>
<dbReference type="GO" id="GO:0016020">
    <property type="term" value="C:membrane"/>
    <property type="evidence" value="ECO:0007669"/>
    <property type="project" value="UniProtKB-SubCell"/>
</dbReference>
<dbReference type="InterPro" id="IPR020846">
    <property type="entry name" value="MFS_dom"/>
</dbReference>
<feature type="transmembrane region" description="Helical" evidence="4">
    <location>
        <begin position="247"/>
        <end position="267"/>
    </location>
</feature>
<dbReference type="SUPFAM" id="SSF103473">
    <property type="entry name" value="MFS general substrate transporter"/>
    <property type="match status" value="1"/>
</dbReference>
<dbReference type="VEuPathDB" id="FungiDB:BON22_3968"/>
<evidence type="ECO:0000313" key="7">
    <source>
        <dbReference type="EMBL" id="ONH65998.1"/>
    </source>
</evidence>
<evidence type="ECO:0000256" key="3">
    <source>
        <dbReference type="SAM" id="MobiDB-lite"/>
    </source>
</evidence>
<feature type="transmembrane region" description="Helical" evidence="4">
    <location>
        <begin position="463"/>
        <end position="484"/>
    </location>
</feature>
<reference evidence="7" key="3">
    <citation type="submission" date="2017-01" db="EMBL/GenBank/DDBJ databases">
        <authorList>
            <person name="Mah S.A."/>
            <person name="Swanson W.J."/>
            <person name="Moy G.W."/>
            <person name="Vacquier V.D."/>
        </authorList>
    </citation>
    <scope>NUCLEOTIDE SEQUENCE [LARGE SCALE GENOMIC DNA]</scope>
    <source>
        <strain evidence="7">65</strain>
    </source>
</reference>
<dbReference type="Gene3D" id="1.20.1250.20">
    <property type="entry name" value="MFS general substrate transporter like domains"/>
    <property type="match status" value="1"/>
</dbReference>
<evidence type="ECO:0000256" key="2">
    <source>
        <dbReference type="ARBA" id="ARBA00006727"/>
    </source>
</evidence>
<dbReference type="GO" id="GO:0032218">
    <property type="term" value="P:riboflavin transport"/>
    <property type="evidence" value="ECO:0007669"/>
    <property type="project" value="TreeGrafter"/>
</dbReference>
<comment type="similarity">
    <text evidence="2">Belongs to the major facilitator superfamily. Monocarboxylate porter (TC 2.A.1.13) family.</text>
</comment>
<reference evidence="6" key="1">
    <citation type="journal article" date="2014" name="Genome Announc.">
        <title>Genome sequence of the yeast Cyberlindnera fabianii (Hansenula fabianii).</title>
        <authorList>
            <person name="Freel K.C."/>
            <person name="Sarilar V."/>
            <person name="Neuveglise C."/>
            <person name="Devillers H."/>
            <person name="Friedrich A."/>
            <person name="Schacherer J."/>
        </authorList>
    </citation>
    <scope>NUCLEOTIDE SEQUENCE</scope>
    <source>
        <strain evidence="6">YJS4271</strain>
    </source>
</reference>
<keyword evidence="8" id="KW-1185">Reference proteome</keyword>
<dbReference type="InterPro" id="IPR036259">
    <property type="entry name" value="MFS_trans_sf"/>
</dbReference>
<dbReference type="EMBL" id="MPUK01000008">
    <property type="protein sequence ID" value="ONH65998.1"/>
    <property type="molecule type" value="Genomic_DNA"/>
</dbReference>
<dbReference type="Pfam" id="PF07690">
    <property type="entry name" value="MFS_1"/>
    <property type="match status" value="1"/>
</dbReference>
<dbReference type="GO" id="GO:0022857">
    <property type="term" value="F:transmembrane transporter activity"/>
    <property type="evidence" value="ECO:0007669"/>
    <property type="project" value="InterPro"/>
</dbReference>
<evidence type="ECO:0000313" key="8">
    <source>
        <dbReference type="Proteomes" id="UP000189513"/>
    </source>
</evidence>
<gene>
    <name evidence="7" type="ORF">BON22_3968</name>
    <name evidence="6" type="ORF">CYFA0S_14e01464g</name>
</gene>
<dbReference type="InterPro" id="IPR011701">
    <property type="entry name" value="MFS"/>
</dbReference>
<feature type="domain" description="Major facilitator superfamily (MFS) profile" evidence="5">
    <location>
        <begin position="87"/>
        <end position="492"/>
    </location>
</feature>
<feature type="transmembrane region" description="Helical" evidence="4">
    <location>
        <begin position="367"/>
        <end position="387"/>
    </location>
</feature>
<name>A0A061B371_CYBFA</name>
<sequence>MLLLDKAVNIQLPALLKKKDASDSHQATIEIPAATNTGFALNPLSSANSSSRHDQVDAEALSPTSSSSSRGFNIIDEDIDFPEGGLRAYLTVFGSFMGLIPAFGMINSVGAIEAYVSTHQLANVSTSTVSWIFSIYTFIAFSSCIFSGTFFDRRGAFRPMLIGSIAFCAGIFATANAETVYQFILGFGVVVGFGTGMLISPLIGSVSHYFNKKRAAATSVATIGGSLGGIIMPLMLRNLYDTTGFQWALRITGFFCMACLIISLTFTKERLHPETEKIDSFQKMLKVYVIDVFDYKSLKDFKFMSCSFAIALTECSLVVVLVYFPSYAIMRGQSDHTAYMLIITSNASAIAGRFLPSIIADRIGRFNVAIGTITICAIVSLVVWLPFGQHLAALYTFAVMYGFFSGSILSLSPVCCGQISRTEEFGRRYATMYLIVALTMLGLIPVAGAIIGDGSVKGYDNFIGYSVALLGAGIACYVVCRHLCVGFRWCKF</sequence>
<feature type="transmembrane region" description="Helical" evidence="4">
    <location>
        <begin position="215"/>
        <end position="235"/>
    </location>
</feature>
<feature type="transmembrane region" description="Helical" evidence="4">
    <location>
        <begin position="393"/>
        <end position="417"/>
    </location>
</feature>
<dbReference type="AlphaFoldDB" id="A0A061B371"/>
<accession>A0A061B371</accession>
<reference evidence="8" key="2">
    <citation type="journal article" date="2017" name="Genome Announc.">
        <title>Genome sequences of Cyberlindnera fabianii 65, Pichia kudriavzevii 129, and Saccharomyces cerevisiae 131 isolated from fermented masau fruits in Zimbabwe.</title>
        <authorList>
            <person name="van Rijswijck I.M.H."/>
            <person name="Derks M.F.L."/>
            <person name="Abee T."/>
            <person name="de Ridder D."/>
            <person name="Smid E.J."/>
        </authorList>
    </citation>
    <scope>NUCLEOTIDE SEQUENCE [LARGE SCALE GENOMIC DNA]</scope>
    <source>
        <strain evidence="8">65</strain>
    </source>
</reference>
<dbReference type="EMBL" id="LK052899">
    <property type="protein sequence ID" value="CDR44264.1"/>
    <property type="molecule type" value="Genomic_DNA"/>
</dbReference>
<dbReference type="PROSITE" id="PS50850">
    <property type="entry name" value="MFS"/>
    <property type="match status" value="1"/>
</dbReference>
<feature type="transmembrane region" description="Helical" evidence="4">
    <location>
        <begin position="88"/>
        <end position="109"/>
    </location>
</feature>
<dbReference type="Proteomes" id="UP000189513">
    <property type="component" value="Unassembled WGS sequence"/>
</dbReference>
<organism evidence="6">
    <name type="scientific">Cyberlindnera fabianii</name>
    <name type="common">Yeast</name>
    <name type="synonym">Hansenula fabianii</name>
    <dbReference type="NCBI Taxonomy" id="36022"/>
    <lineage>
        <taxon>Eukaryota</taxon>
        <taxon>Fungi</taxon>
        <taxon>Dikarya</taxon>
        <taxon>Ascomycota</taxon>
        <taxon>Saccharomycotina</taxon>
        <taxon>Saccharomycetes</taxon>
        <taxon>Phaffomycetales</taxon>
        <taxon>Phaffomycetaceae</taxon>
        <taxon>Cyberlindnera</taxon>
    </lineage>
</organism>
<keyword evidence="4" id="KW-0812">Transmembrane</keyword>
<feature type="transmembrane region" description="Helical" evidence="4">
    <location>
        <begin position="429"/>
        <end position="451"/>
    </location>
</feature>
<dbReference type="OrthoDB" id="3975247at2759"/>
<feature type="transmembrane region" description="Helical" evidence="4">
    <location>
        <begin position="160"/>
        <end position="177"/>
    </location>
</feature>
<evidence type="ECO:0000259" key="5">
    <source>
        <dbReference type="PROSITE" id="PS50850"/>
    </source>
</evidence>
<dbReference type="PANTHER" id="PTHR11360:SF177">
    <property type="entry name" value="RIBOFLAVIN TRANSPORTER MCH5"/>
    <property type="match status" value="1"/>
</dbReference>
<feature type="transmembrane region" description="Helical" evidence="4">
    <location>
        <begin position="303"/>
        <end position="324"/>
    </location>
</feature>
<keyword evidence="4" id="KW-0472">Membrane</keyword>